<accession>A0A067PG53</accession>
<keyword evidence="3" id="KW-1185">Reference proteome</keyword>
<evidence type="ECO:0000256" key="1">
    <source>
        <dbReference type="SAM" id="MobiDB-lite"/>
    </source>
</evidence>
<dbReference type="InterPro" id="IPR022234">
    <property type="entry name" value="DUF3759"/>
</dbReference>
<name>A0A067PG53_9AGAM</name>
<dbReference type="Proteomes" id="UP000027265">
    <property type="component" value="Unassembled WGS sequence"/>
</dbReference>
<dbReference type="OrthoDB" id="9895617at2759"/>
<evidence type="ECO:0000313" key="2">
    <source>
        <dbReference type="EMBL" id="KDQ49972.1"/>
    </source>
</evidence>
<gene>
    <name evidence="2" type="ORF">JAAARDRAFT_200399</name>
</gene>
<dbReference type="STRING" id="933084.A0A067PG53"/>
<proteinExistence type="predicted"/>
<feature type="compositionally biased region" description="Gly residues" evidence="1">
    <location>
        <begin position="199"/>
        <end position="225"/>
    </location>
</feature>
<protein>
    <recommendedName>
        <fullName evidence="4">CipC-like antibiotic response protein</fullName>
    </recommendedName>
</protein>
<reference evidence="3" key="1">
    <citation type="journal article" date="2014" name="Proc. Natl. Acad. Sci. U.S.A.">
        <title>Extensive sampling of basidiomycete genomes demonstrates inadequacy of the white-rot/brown-rot paradigm for wood decay fungi.</title>
        <authorList>
            <person name="Riley R."/>
            <person name="Salamov A.A."/>
            <person name="Brown D.W."/>
            <person name="Nagy L.G."/>
            <person name="Floudas D."/>
            <person name="Held B.W."/>
            <person name="Levasseur A."/>
            <person name="Lombard V."/>
            <person name="Morin E."/>
            <person name="Otillar R."/>
            <person name="Lindquist E.A."/>
            <person name="Sun H."/>
            <person name="LaButti K.M."/>
            <person name="Schmutz J."/>
            <person name="Jabbour D."/>
            <person name="Luo H."/>
            <person name="Baker S.E."/>
            <person name="Pisabarro A.G."/>
            <person name="Walton J.D."/>
            <person name="Blanchette R.A."/>
            <person name="Henrissat B."/>
            <person name="Martin F."/>
            <person name="Cullen D."/>
            <person name="Hibbett D.S."/>
            <person name="Grigoriev I.V."/>
        </authorList>
    </citation>
    <scope>NUCLEOTIDE SEQUENCE [LARGE SCALE GENOMIC DNA]</scope>
    <source>
        <strain evidence="3">MUCL 33604</strain>
    </source>
</reference>
<organism evidence="2 3">
    <name type="scientific">Jaapia argillacea MUCL 33604</name>
    <dbReference type="NCBI Taxonomy" id="933084"/>
    <lineage>
        <taxon>Eukaryota</taxon>
        <taxon>Fungi</taxon>
        <taxon>Dikarya</taxon>
        <taxon>Basidiomycota</taxon>
        <taxon>Agaricomycotina</taxon>
        <taxon>Agaricomycetes</taxon>
        <taxon>Agaricomycetidae</taxon>
        <taxon>Jaapiales</taxon>
        <taxon>Jaapiaceae</taxon>
        <taxon>Jaapia</taxon>
    </lineage>
</organism>
<dbReference type="PANTHER" id="PTHR37450">
    <property type="entry name" value="CIPC PROTEIN"/>
    <property type="match status" value="1"/>
</dbReference>
<dbReference type="Pfam" id="PF12585">
    <property type="entry name" value="DUF3759"/>
    <property type="match status" value="1"/>
</dbReference>
<evidence type="ECO:0000313" key="3">
    <source>
        <dbReference type="Proteomes" id="UP000027265"/>
    </source>
</evidence>
<feature type="region of interest" description="Disordered" evidence="1">
    <location>
        <begin position="171"/>
        <end position="225"/>
    </location>
</feature>
<dbReference type="PANTHER" id="PTHR37450:SF1">
    <property type="entry name" value="CIPC PROTEIN"/>
    <property type="match status" value="1"/>
</dbReference>
<dbReference type="EMBL" id="KL197769">
    <property type="protein sequence ID" value="KDQ49972.1"/>
    <property type="molecule type" value="Genomic_DNA"/>
</dbReference>
<evidence type="ECO:0008006" key="4">
    <source>
        <dbReference type="Google" id="ProtNLM"/>
    </source>
</evidence>
<dbReference type="HOGENOM" id="CLU_1272721_0_0_1"/>
<dbReference type="AlphaFoldDB" id="A0A067PG53"/>
<sequence length="225" mass="24148">MSFLGEIISGFNPASHDEAEMHYRAVYSEGRHHEGSFTHEAIAGAAGFAAMKAYESHLRATGQQPSHLLMKEMLAGIAAAEVDKLVETKGLDWVDAHKAKKMARQQAHHLAEQRYGHGNSGYDYAMSQNGPAFEYIYGGGSPYGLQGCPSYGYAYGGGPMGYGGGGYAPPPPQGYYPPQQQGYAPQYYQQPPPQQYYGGQQGGYGGQGGYEGQQGGYGGQQGGYY</sequence>
<dbReference type="InParanoid" id="A0A067PG53"/>
<feature type="compositionally biased region" description="Low complexity" evidence="1">
    <location>
        <begin position="176"/>
        <end position="189"/>
    </location>
</feature>